<evidence type="ECO:0000259" key="5">
    <source>
        <dbReference type="Pfam" id="PF00501"/>
    </source>
</evidence>
<dbReference type="GO" id="GO:0016207">
    <property type="term" value="F:4-coumarate-CoA ligase activity"/>
    <property type="evidence" value="ECO:0007669"/>
    <property type="project" value="UniProtKB-EC"/>
</dbReference>
<protein>
    <recommendedName>
        <fullName evidence="2">4-coumarate--CoA ligase</fullName>
        <ecNumber evidence="2">6.2.1.12</ecNumber>
    </recommendedName>
</protein>
<evidence type="ECO:0000313" key="7">
    <source>
        <dbReference type="Proteomes" id="UP000607653"/>
    </source>
</evidence>
<feature type="domain" description="AMP-dependent synthetase/ligase" evidence="5">
    <location>
        <begin position="59"/>
        <end position="152"/>
    </location>
</feature>
<comment type="similarity">
    <text evidence="1">Belongs to the ATP-dependent AMP-binding enzyme family.</text>
</comment>
<dbReference type="SUPFAM" id="SSF56801">
    <property type="entry name" value="Acetyl-CoA synthetase-like"/>
    <property type="match status" value="1"/>
</dbReference>
<sequence length="178" mass="19214">MAQIENPSYQREILATNPKCSSCNWFSPGTGIHISKHRSRQLPSNPFLDVVSFVFSHSHKGVSALIDSSSGFSISYSKLQKMVRSMASGLQEIGVSQGEVVLILLPNTIYYPVVFLSVLSIGAIATAMNPLSSPAEINKQISDCNVVLAFATYGRVGEIENMGVRVVEVLKSAAFDSS</sequence>
<dbReference type="PANTHER" id="PTHR24096">
    <property type="entry name" value="LONG-CHAIN-FATTY-ACID--COA LIGASE"/>
    <property type="match status" value="1"/>
</dbReference>
<dbReference type="PANTHER" id="PTHR24096:SF149">
    <property type="entry name" value="AMP-BINDING DOMAIN-CONTAINING PROTEIN-RELATED"/>
    <property type="match status" value="1"/>
</dbReference>
<dbReference type="AlphaFoldDB" id="A0A822ZZH6"/>
<accession>A0A822ZZH6</accession>
<dbReference type="EMBL" id="DUZY01000008">
    <property type="protein sequence ID" value="DAD48236.1"/>
    <property type="molecule type" value="Genomic_DNA"/>
</dbReference>
<evidence type="ECO:0000256" key="1">
    <source>
        <dbReference type="ARBA" id="ARBA00006432"/>
    </source>
</evidence>
<keyword evidence="3" id="KW-0436">Ligase</keyword>
<proteinExistence type="inferred from homology"/>
<dbReference type="InterPro" id="IPR042099">
    <property type="entry name" value="ANL_N_sf"/>
</dbReference>
<evidence type="ECO:0000256" key="2">
    <source>
        <dbReference type="ARBA" id="ARBA00012959"/>
    </source>
</evidence>
<evidence type="ECO:0000313" key="6">
    <source>
        <dbReference type="EMBL" id="DAD48236.1"/>
    </source>
</evidence>
<dbReference type="EC" id="6.2.1.12" evidence="2"/>
<comment type="catalytic activity">
    <reaction evidence="4">
        <text>(E)-4-coumarate + ATP + CoA = (E)-4-coumaroyl-CoA + AMP + diphosphate</text>
        <dbReference type="Rhea" id="RHEA:19641"/>
        <dbReference type="ChEBI" id="CHEBI:12876"/>
        <dbReference type="ChEBI" id="CHEBI:30616"/>
        <dbReference type="ChEBI" id="CHEBI:33019"/>
        <dbReference type="ChEBI" id="CHEBI:57287"/>
        <dbReference type="ChEBI" id="CHEBI:85008"/>
        <dbReference type="ChEBI" id="CHEBI:456215"/>
        <dbReference type="EC" id="6.2.1.12"/>
    </reaction>
    <physiologicalReaction direction="left-to-right" evidence="4">
        <dbReference type="Rhea" id="RHEA:19642"/>
    </physiologicalReaction>
</comment>
<dbReference type="InterPro" id="IPR000873">
    <property type="entry name" value="AMP-dep_synth/lig_dom"/>
</dbReference>
<dbReference type="Proteomes" id="UP000607653">
    <property type="component" value="Unassembled WGS sequence"/>
</dbReference>
<dbReference type="Pfam" id="PF00501">
    <property type="entry name" value="AMP-binding"/>
    <property type="match status" value="1"/>
</dbReference>
<evidence type="ECO:0000256" key="4">
    <source>
        <dbReference type="ARBA" id="ARBA00034252"/>
    </source>
</evidence>
<organism evidence="6 7">
    <name type="scientific">Nelumbo nucifera</name>
    <name type="common">Sacred lotus</name>
    <dbReference type="NCBI Taxonomy" id="4432"/>
    <lineage>
        <taxon>Eukaryota</taxon>
        <taxon>Viridiplantae</taxon>
        <taxon>Streptophyta</taxon>
        <taxon>Embryophyta</taxon>
        <taxon>Tracheophyta</taxon>
        <taxon>Spermatophyta</taxon>
        <taxon>Magnoliopsida</taxon>
        <taxon>Proteales</taxon>
        <taxon>Nelumbonaceae</taxon>
        <taxon>Nelumbo</taxon>
    </lineage>
</organism>
<reference evidence="6 7" key="1">
    <citation type="journal article" date="2020" name="Mol. Biol. Evol.">
        <title>Distinct Expression and Methylation Patterns for Genes with Different Fates following a Single Whole-Genome Duplication in Flowering Plants.</title>
        <authorList>
            <person name="Shi T."/>
            <person name="Rahmani R.S."/>
            <person name="Gugger P.F."/>
            <person name="Wang M."/>
            <person name="Li H."/>
            <person name="Zhang Y."/>
            <person name="Li Z."/>
            <person name="Wang Q."/>
            <person name="Van de Peer Y."/>
            <person name="Marchal K."/>
            <person name="Chen J."/>
        </authorList>
    </citation>
    <scope>NUCLEOTIDE SEQUENCE [LARGE SCALE GENOMIC DNA]</scope>
    <source>
        <tissue evidence="6">Leaf</tissue>
    </source>
</reference>
<name>A0A822ZZH6_NELNU</name>
<keyword evidence="7" id="KW-1185">Reference proteome</keyword>
<gene>
    <name evidence="6" type="ORF">HUJ06_018173</name>
</gene>
<dbReference type="Gene3D" id="3.40.50.12780">
    <property type="entry name" value="N-terminal domain of ligase-like"/>
    <property type="match status" value="1"/>
</dbReference>
<evidence type="ECO:0000256" key="3">
    <source>
        <dbReference type="ARBA" id="ARBA00022598"/>
    </source>
</evidence>
<comment type="caution">
    <text evidence="6">The sequence shown here is derived from an EMBL/GenBank/DDBJ whole genome shotgun (WGS) entry which is preliminary data.</text>
</comment>